<dbReference type="EMBL" id="BSPK01000107">
    <property type="protein sequence ID" value="GLS66866.1"/>
    <property type="molecule type" value="Genomic_DNA"/>
</dbReference>
<sequence>MAAGQVITLRLTIQDPVPGVAYSLQDRKSVPVGPVIAGAGPISFDVPVRVAPGPRFLGDFVRSEGASRRFLYLAIGEQAGQRPSAWSRRAKIDIHLLPAGLLEKALAGKVLEARLPGKAGDGSPACATLHPIAGWQVAD</sequence>
<name>A0A512IYF6_9HYPH</name>
<evidence type="ECO:0000313" key="2">
    <source>
        <dbReference type="EMBL" id="GLS66866.1"/>
    </source>
</evidence>
<dbReference type="Proteomes" id="UP000321960">
    <property type="component" value="Unassembled WGS sequence"/>
</dbReference>
<dbReference type="OrthoDB" id="8796340at2"/>
<dbReference type="AlphaFoldDB" id="A0A512IYF6"/>
<comment type="caution">
    <text evidence="1">The sequence shown here is derived from an EMBL/GenBank/DDBJ whole genome shotgun (WGS) entry which is preliminary data.</text>
</comment>
<evidence type="ECO:0000313" key="4">
    <source>
        <dbReference type="Proteomes" id="UP001156856"/>
    </source>
</evidence>
<protein>
    <submittedName>
        <fullName evidence="1">Uncharacterized protein</fullName>
    </submittedName>
</protein>
<dbReference type="EMBL" id="BJZU01000007">
    <property type="protein sequence ID" value="GEP02736.1"/>
    <property type="molecule type" value="Genomic_DNA"/>
</dbReference>
<evidence type="ECO:0000313" key="1">
    <source>
        <dbReference type="EMBL" id="GEP02736.1"/>
    </source>
</evidence>
<dbReference type="Pfam" id="PF19452">
    <property type="entry name" value="DUF5990"/>
    <property type="match status" value="1"/>
</dbReference>
<reference evidence="4" key="2">
    <citation type="journal article" date="2019" name="Int. J. Syst. Evol. Microbiol.">
        <title>The Global Catalogue of Microorganisms (GCM) 10K type strain sequencing project: providing services to taxonomists for standard genome sequencing and annotation.</title>
        <authorList>
            <consortium name="The Broad Institute Genomics Platform"/>
            <consortium name="The Broad Institute Genome Sequencing Center for Infectious Disease"/>
            <person name="Wu L."/>
            <person name="Ma J."/>
        </authorList>
    </citation>
    <scope>NUCLEOTIDE SEQUENCE [LARGE SCALE GENOMIC DNA]</scope>
    <source>
        <strain evidence="4">NBRC 107715</strain>
    </source>
</reference>
<dbReference type="RefSeq" id="WP_147024404.1">
    <property type="nucleotide sequence ID" value="NZ_BJZU01000007.1"/>
</dbReference>
<gene>
    <name evidence="2" type="ORF">GCM10007888_52490</name>
    <name evidence="1" type="ORF">MOX02_07740</name>
</gene>
<dbReference type="Proteomes" id="UP001156856">
    <property type="component" value="Unassembled WGS sequence"/>
</dbReference>
<dbReference type="InterPro" id="IPR046032">
    <property type="entry name" value="DUF5990"/>
</dbReference>
<evidence type="ECO:0000313" key="3">
    <source>
        <dbReference type="Proteomes" id="UP000321960"/>
    </source>
</evidence>
<keyword evidence="4" id="KW-1185">Reference proteome</keyword>
<proteinExistence type="predicted"/>
<accession>A0A512IYF6</accession>
<reference evidence="2" key="1">
    <citation type="journal article" date="2014" name="Int. J. Syst. Evol. Microbiol.">
        <title>Complete genome of a new Firmicutes species belonging to the dominant human colonic microbiota ('Ruminococcus bicirculans') reveals two chromosomes and a selective capacity to utilize plant glucans.</title>
        <authorList>
            <consortium name="NISC Comparative Sequencing Program"/>
            <person name="Wegmann U."/>
            <person name="Louis P."/>
            <person name="Goesmann A."/>
            <person name="Henrissat B."/>
            <person name="Duncan S.H."/>
            <person name="Flint H.J."/>
        </authorList>
    </citation>
    <scope>NUCLEOTIDE SEQUENCE</scope>
    <source>
        <strain evidence="2">NBRC 107715</strain>
    </source>
</reference>
<organism evidence="1 3">
    <name type="scientific">Methylobacterium oxalidis</name>
    <dbReference type="NCBI Taxonomy" id="944322"/>
    <lineage>
        <taxon>Bacteria</taxon>
        <taxon>Pseudomonadati</taxon>
        <taxon>Pseudomonadota</taxon>
        <taxon>Alphaproteobacteria</taxon>
        <taxon>Hyphomicrobiales</taxon>
        <taxon>Methylobacteriaceae</taxon>
        <taxon>Methylobacterium</taxon>
    </lineage>
</organism>
<reference evidence="1 3" key="3">
    <citation type="submission" date="2019-07" db="EMBL/GenBank/DDBJ databases">
        <title>Whole genome shotgun sequence of Methylobacterium oxalidis NBRC 107715.</title>
        <authorList>
            <person name="Hosoyama A."/>
            <person name="Uohara A."/>
            <person name="Ohji S."/>
            <person name="Ichikawa N."/>
        </authorList>
    </citation>
    <scope>NUCLEOTIDE SEQUENCE [LARGE SCALE GENOMIC DNA]</scope>
    <source>
        <strain evidence="1 3">NBRC 107715</strain>
    </source>
</reference>
<reference evidence="2" key="4">
    <citation type="submission" date="2023-01" db="EMBL/GenBank/DDBJ databases">
        <title>Draft genome sequence of Methylobacterium oxalidis strain NBRC 107715.</title>
        <authorList>
            <person name="Sun Q."/>
            <person name="Mori K."/>
        </authorList>
    </citation>
    <scope>NUCLEOTIDE SEQUENCE</scope>
    <source>
        <strain evidence="2">NBRC 107715</strain>
    </source>
</reference>